<dbReference type="Pfam" id="PF19788">
    <property type="entry name" value="DUF6272"/>
    <property type="match status" value="1"/>
</dbReference>
<dbReference type="EMBL" id="VNJI01000033">
    <property type="protein sequence ID" value="TVY07700.1"/>
    <property type="molecule type" value="Genomic_DNA"/>
</dbReference>
<gene>
    <name evidence="1" type="ORF">FPZ49_22740</name>
</gene>
<comment type="caution">
    <text evidence="1">The sequence shown here is derived from an EMBL/GenBank/DDBJ whole genome shotgun (WGS) entry which is preliminary data.</text>
</comment>
<name>A0A559K6F5_9BACL</name>
<reference evidence="1 2" key="1">
    <citation type="submission" date="2019-07" db="EMBL/GenBank/DDBJ databases">
        <authorList>
            <person name="Kim J."/>
        </authorList>
    </citation>
    <scope>NUCLEOTIDE SEQUENCE [LARGE SCALE GENOMIC DNA]</scope>
    <source>
        <strain evidence="1 2">JC52</strain>
    </source>
</reference>
<dbReference type="InterPro" id="IPR046239">
    <property type="entry name" value="DUF6272"/>
</dbReference>
<accession>A0A559K6F5</accession>
<dbReference type="RefSeq" id="WP_144851309.1">
    <property type="nucleotide sequence ID" value="NZ_VNJI01000033.1"/>
</dbReference>
<protein>
    <submittedName>
        <fullName evidence="1">Uncharacterized protein</fullName>
    </submittedName>
</protein>
<dbReference type="NCBIfam" id="NF038262">
    <property type="entry name" value="SiaB_fam_kinase"/>
    <property type="match status" value="1"/>
</dbReference>
<sequence length="182" mass="20502">MIDNSLLQLQHFMQTNGYLISFSGKLTQSIIEELGEAVKKYLEAEERRQTDIFNIFSIFIEQTQNMKNYGLSKKDTDSYEAVAQSSIVTIGRTSTGNYVCSGNLIDRQDIPALTGILEGLAGLNSDELKRLYKEKRKLELPEGSLGAGLGLIEMARKTKRPLEFSFTPIDERFSFFSLKAEV</sequence>
<dbReference type="OrthoDB" id="5365713at2"/>
<evidence type="ECO:0000313" key="1">
    <source>
        <dbReference type="EMBL" id="TVY07700.1"/>
    </source>
</evidence>
<organism evidence="1 2">
    <name type="scientific">Paenibacillus cremeus</name>
    <dbReference type="NCBI Taxonomy" id="2163881"/>
    <lineage>
        <taxon>Bacteria</taxon>
        <taxon>Bacillati</taxon>
        <taxon>Bacillota</taxon>
        <taxon>Bacilli</taxon>
        <taxon>Bacillales</taxon>
        <taxon>Paenibacillaceae</taxon>
        <taxon>Paenibacillus</taxon>
    </lineage>
</organism>
<dbReference type="Proteomes" id="UP000317036">
    <property type="component" value="Unassembled WGS sequence"/>
</dbReference>
<keyword evidence="2" id="KW-1185">Reference proteome</keyword>
<dbReference type="AlphaFoldDB" id="A0A559K6F5"/>
<evidence type="ECO:0000313" key="2">
    <source>
        <dbReference type="Proteomes" id="UP000317036"/>
    </source>
</evidence>
<proteinExistence type="predicted"/>